<feature type="transmembrane region" description="Helical" evidence="1">
    <location>
        <begin position="258"/>
        <end position="277"/>
    </location>
</feature>
<dbReference type="RefSeq" id="WP_053820266.1">
    <property type="nucleotide sequence ID" value="NZ_CP006911.1"/>
</dbReference>
<dbReference type="GO" id="GO:0016020">
    <property type="term" value="C:membrane"/>
    <property type="evidence" value="ECO:0007669"/>
    <property type="project" value="InterPro"/>
</dbReference>
<reference evidence="3 4" key="1">
    <citation type="journal article" date="2015" name="Genome Announc.">
        <title>Genome Sequence of 'Candidatus Thioglobus singularis' Strain PS1, a Mixotroph from the SUP05 Clade of Marine Gammaproteobacteria.</title>
        <authorList>
            <person name="Marshall K.T."/>
            <person name="Morris R.M."/>
        </authorList>
    </citation>
    <scope>NUCLEOTIDE SEQUENCE [LARGE SCALE GENOMIC DNA]</scope>
    <source>
        <strain evidence="3 4">PS1</strain>
    </source>
</reference>
<dbReference type="KEGG" id="tsn:W908_05515"/>
<feature type="domain" description="EamA" evidence="2">
    <location>
        <begin position="6"/>
        <end position="138"/>
    </location>
</feature>
<dbReference type="SUPFAM" id="SSF103481">
    <property type="entry name" value="Multidrug resistance efflux transporter EmrE"/>
    <property type="match status" value="2"/>
</dbReference>
<feature type="transmembrane region" description="Helical" evidence="1">
    <location>
        <begin position="233"/>
        <end position="252"/>
    </location>
</feature>
<feature type="transmembrane region" description="Helical" evidence="1">
    <location>
        <begin position="150"/>
        <end position="167"/>
    </location>
</feature>
<evidence type="ECO:0000313" key="3">
    <source>
        <dbReference type="EMBL" id="ALE02727.1"/>
    </source>
</evidence>
<dbReference type="EMBL" id="CP006911">
    <property type="protein sequence ID" value="ALE02727.1"/>
    <property type="molecule type" value="Genomic_DNA"/>
</dbReference>
<evidence type="ECO:0000259" key="2">
    <source>
        <dbReference type="Pfam" id="PF00892"/>
    </source>
</evidence>
<sequence length="284" mass="30660">MSAHLKGMLMAFLGVFILTPDGVLIRLADADSWSIIFWRGFFFAIGVLIILLMTSGSKAVDEFKQIGKDGIFIGILTGLGSVTFVFSIQHTTIASTLIIVSIMPMMIAVISWLILREKSGIFTWISMVIVVIGIYIVMSGETKGSNLYGNLLAFLSVTLGATGFTLIRKNKNISMIPAMGINGLVQSVVALVFIEAVILSFDAMIYIFAMGVMQALSFSLITSAGRYIPATEVGMFMPLGAIFGIVAGWLIISEEPSSSALIGGFIVLLTLFIHSWYSNNLDKG</sequence>
<dbReference type="InterPro" id="IPR037185">
    <property type="entry name" value="EmrE-like"/>
</dbReference>
<dbReference type="Proteomes" id="UP000068905">
    <property type="component" value="Chromosome"/>
</dbReference>
<dbReference type="PANTHER" id="PTHR22911">
    <property type="entry name" value="ACYL-MALONYL CONDENSING ENZYME-RELATED"/>
    <property type="match status" value="1"/>
</dbReference>
<dbReference type="Pfam" id="PF00892">
    <property type="entry name" value="EamA"/>
    <property type="match status" value="2"/>
</dbReference>
<evidence type="ECO:0000256" key="1">
    <source>
        <dbReference type="SAM" id="Phobius"/>
    </source>
</evidence>
<protein>
    <recommendedName>
        <fullName evidence="2">EamA domain-containing protein</fullName>
    </recommendedName>
</protein>
<dbReference type="InterPro" id="IPR000620">
    <property type="entry name" value="EamA_dom"/>
</dbReference>
<feature type="transmembrane region" description="Helical" evidence="1">
    <location>
        <begin position="93"/>
        <end position="114"/>
    </location>
</feature>
<accession>A0A0M4LIB0</accession>
<dbReference type="OrthoDB" id="5192439at2"/>
<organism evidence="3 4">
    <name type="scientific">Candidatus Pseudothioglobus singularis PS1</name>
    <dbReference type="NCBI Taxonomy" id="1125411"/>
    <lineage>
        <taxon>Bacteria</taxon>
        <taxon>Pseudomonadati</taxon>
        <taxon>Pseudomonadota</taxon>
        <taxon>Gammaproteobacteria</taxon>
        <taxon>Candidatus Pseudothioglobaceae</taxon>
        <taxon>Candidatus Pseudothioglobus</taxon>
    </lineage>
</organism>
<keyword evidence="1" id="KW-0472">Membrane</keyword>
<keyword evidence="1" id="KW-1133">Transmembrane helix</keyword>
<gene>
    <name evidence="3" type="ORF">W908_05515</name>
</gene>
<feature type="transmembrane region" description="Helical" evidence="1">
    <location>
        <begin position="7"/>
        <end position="27"/>
    </location>
</feature>
<name>A0A0M4LIB0_9GAMM</name>
<evidence type="ECO:0000313" key="4">
    <source>
        <dbReference type="Proteomes" id="UP000068905"/>
    </source>
</evidence>
<dbReference type="PANTHER" id="PTHR22911:SF137">
    <property type="entry name" value="SOLUTE CARRIER FAMILY 35 MEMBER G2-RELATED"/>
    <property type="match status" value="1"/>
</dbReference>
<feature type="transmembrane region" description="Helical" evidence="1">
    <location>
        <begin position="66"/>
        <end position="87"/>
    </location>
</feature>
<keyword evidence="4" id="KW-1185">Reference proteome</keyword>
<feature type="transmembrane region" description="Helical" evidence="1">
    <location>
        <begin position="121"/>
        <end position="138"/>
    </location>
</feature>
<dbReference type="AlphaFoldDB" id="A0A0M4LIB0"/>
<feature type="domain" description="EamA" evidence="2">
    <location>
        <begin position="148"/>
        <end position="273"/>
    </location>
</feature>
<keyword evidence="1" id="KW-0812">Transmembrane</keyword>
<feature type="transmembrane region" description="Helical" evidence="1">
    <location>
        <begin position="33"/>
        <end position="54"/>
    </location>
</feature>
<proteinExistence type="predicted"/>
<dbReference type="STRING" id="1125411.W908_05515"/>